<dbReference type="EMBL" id="MGJP01000046">
    <property type="protein sequence ID" value="OGN09030.1"/>
    <property type="molecule type" value="Genomic_DNA"/>
</dbReference>
<gene>
    <name evidence="1" type="ORF">A3J46_00215</name>
</gene>
<name>A0A1F8F920_9BACT</name>
<evidence type="ECO:0000313" key="2">
    <source>
        <dbReference type="Proteomes" id="UP000177167"/>
    </source>
</evidence>
<organism evidence="1 2">
    <name type="scientific">Candidatus Yanofskybacteria bacterium RIFCSPHIGHO2_02_FULL_41_11</name>
    <dbReference type="NCBI Taxonomy" id="1802675"/>
    <lineage>
        <taxon>Bacteria</taxon>
        <taxon>Candidatus Yanofskyibacteriota</taxon>
    </lineage>
</organism>
<dbReference type="AlphaFoldDB" id="A0A1F8F920"/>
<sequence length="59" mass="6819">MRDGGENSKHKHPHILTEEYGFLRLEFLFFWVSGQSPFLLGGFTQSSSNKSGFYYEQKG</sequence>
<reference evidence="1 2" key="1">
    <citation type="journal article" date="2016" name="Nat. Commun.">
        <title>Thousands of microbial genomes shed light on interconnected biogeochemical processes in an aquifer system.</title>
        <authorList>
            <person name="Anantharaman K."/>
            <person name="Brown C.T."/>
            <person name="Hug L.A."/>
            <person name="Sharon I."/>
            <person name="Castelle C.J."/>
            <person name="Probst A.J."/>
            <person name="Thomas B.C."/>
            <person name="Singh A."/>
            <person name="Wilkins M.J."/>
            <person name="Karaoz U."/>
            <person name="Brodie E.L."/>
            <person name="Williams K.H."/>
            <person name="Hubbard S.S."/>
            <person name="Banfield J.F."/>
        </authorList>
    </citation>
    <scope>NUCLEOTIDE SEQUENCE [LARGE SCALE GENOMIC DNA]</scope>
</reference>
<accession>A0A1F8F920</accession>
<dbReference type="Proteomes" id="UP000177167">
    <property type="component" value="Unassembled WGS sequence"/>
</dbReference>
<protein>
    <submittedName>
        <fullName evidence="1">Uncharacterized protein</fullName>
    </submittedName>
</protein>
<proteinExistence type="predicted"/>
<comment type="caution">
    <text evidence="1">The sequence shown here is derived from an EMBL/GenBank/DDBJ whole genome shotgun (WGS) entry which is preliminary data.</text>
</comment>
<evidence type="ECO:0000313" key="1">
    <source>
        <dbReference type="EMBL" id="OGN09030.1"/>
    </source>
</evidence>